<dbReference type="EMBL" id="AWSO01000399">
    <property type="protein sequence ID" value="ESK90879.1"/>
    <property type="molecule type" value="Genomic_DNA"/>
</dbReference>
<dbReference type="KEGG" id="mrr:Moror_16465"/>
<dbReference type="OrthoDB" id="3220849at2759"/>
<keyword evidence="3" id="KW-1185">Reference proteome</keyword>
<feature type="region of interest" description="Disordered" evidence="1">
    <location>
        <begin position="1"/>
        <end position="53"/>
    </location>
</feature>
<name>V2YGQ0_MONRO</name>
<reference evidence="2 3" key="1">
    <citation type="journal article" date="2014" name="BMC Genomics">
        <title>Genome and secretome analysis of the hemibiotrophic fungal pathogen, Moniliophthora roreri, which causes frosty pod rot disease of cacao: mechanisms of the biotrophic and necrotrophic phases.</title>
        <authorList>
            <person name="Meinhardt L.W."/>
            <person name="Costa G.G.L."/>
            <person name="Thomazella D.P.T."/>
            <person name="Teixeira P.J.P.L."/>
            <person name="Carazzolle M.F."/>
            <person name="Schuster S.C."/>
            <person name="Carlson J.E."/>
            <person name="Guiltinan M.J."/>
            <person name="Mieczkowski P."/>
            <person name="Farmer A."/>
            <person name="Ramaraj T."/>
            <person name="Crozier J."/>
            <person name="Davis R.E."/>
            <person name="Shao J."/>
            <person name="Melnick R.L."/>
            <person name="Pereira G.A.G."/>
            <person name="Bailey B.A."/>
        </authorList>
    </citation>
    <scope>NUCLEOTIDE SEQUENCE [LARGE SCALE GENOMIC DNA]</scope>
    <source>
        <strain evidence="2 3">MCA 2997</strain>
    </source>
</reference>
<sequence length="78" mass="9119">MNTSKPKTMNPRRVPQKLPTPSPPRSPLSSPPLSPSEAIAGAWHRESAESKEKWRRIDANVRRRYEEPRFSRERRTKL</sequence>
<dbReference type="AlphaFoldDB" id="V2YGQ0"/>
<feature type="compositionally biased region" description="Basic and acidic residues" evidence="1">
    <location>
        <begin position="43"/>
        <end position="53"/>
    </location>
</feature>
<gene>
    <name evidence="2" type="ORF">Moror_16465</name>
</gene>
<evidence type="ECO:0000313" key="3">
    <source>
        <dbReference type="Proteomes" id="UP000017559"/>
    </source>
</evidence>
<organism evidence="2 3">
    <name type="scientific">Moniliophthora roreri (strain MCA 2997)</name>
    <name type="common">Cocoa frosty pod rot fungus</name>
    <name type="synonym">Crinipellis roreri</name>
    <dbReference type="NCBI Taxonomy" id="1381753"/>
    <lineage>
        <taxon>Eukaryota</taxon>
        <taxon>Fungi</taxon>
        <taxon>Dikarya</taxon>
        <taxon>Basidiomycota</taxon>
        <taxon>Agaricomycotina</taxon>
        <taxon>Agaricomycetes</taxon>
        <taxon>Agaricomycetidae</taxon>
        <taxon>Agaricales</taxon>
        <taxon>Marasmiineae</taxon>
        <taxon>Marasmiaceae</taxon>
        <taxon>Moniliophthora</taxon>
    </lineage>
</organism>
<protein>
    <submittedName>
        <fullName evidence="2">Uncharacterized protein</fullName>
    </submittedName>
</protein>
<comment type="caution">
    <text evidence="2">The sequence shown here is derived from an EMBL/GenBank/DDBJ whole genome shotgun (WGS) entry which is preliminary data.</text>
</comment>
<evidence type="ECO:0000256" key="1">
    <source>
        <dbReference type="SAM" id="MobiDB-lite"/>
    </source>
</evidence>
<dbReference type="HOGENOM" id="CLU_196961_0_0_1"/>
<proteinExistence type="predicted"/>
<accession>V2YGQ0</accession>
<evidence type="ECO:0000313" key="2">
    <source>
        <dbReference type="EMBL" id="ESK90879.1"/>
    </source>
</evidence>
<feature type="compositionally biased region" description="Pro residues" evidence="1">
    <location>
        <begin position="18"/>
        <end position="34"/>
    </location>
</feature>
<dbReference type="Proteomes" id="UP000017559">
    <property type="component" value="Unassembled WGS sequence"/>
</dbReference>